<organism evidence="2">
    <name type="scientific">Aplanochytrium stocchinoi</name>
    <dbReference type="NCBI Taxonomy" id="215587"/>
    <lineage>
        <taxon>Eukaryota</taxon>
        <taxon>Sar</taxon>
        <taxon>Stramenopiles</taxon>
        <taxon>Bigyra</taxon>
        <taxon>Labyrinthulomycetes</taxon>
        <taxon>Thraustochytrida</taxon>
        <taxon>Thraustochytriidae</taxon>
        <taxon>Aplanochytrium</taxon>
    </lineage>
</organism>
<feature type="compositionally biased region" description="Polar residues" evidence="1">
    <location>
        <begin position="226"/>
        <end position="246"/>
    </location>
</feature>
<evidence type="ECO:0000313" key="2">
    <source>
        <dbReference type="EMBL" id="CAE0434374.1"/>
    </source>
</evidence>
<sequence length="394" mass="45507">MLNIENTMVAPVLARRDSPVLDTLGETALYALEMMLLSPRATALKNRDDKADYGYLGGCKISDDSQSEDEKSKYEYVPASEREREEIGESANVNMDDDAAMQKLAQEMGSTYSSGNNLSQKIARKDAIRYDEGIMRKNAVRVDSEEAADFEREWARQEKESRETELLQKSWKAAAVSSNVGVRNPCVRTFDHSAYGAFYFRRRWWKSLDEWKCVYSNDRDREGKQQQKNNPASNEQKNVKKTSASRVTGRKTRDETKIVYKPNTEESTIKVPAETSLVTSRRARGKSKIRYEPNVVENAIKVPAGSSLVSRRKTRYEGSTKPRRTHLEEMQYYRKKSQADILTRPRRRRQSTIPPEDRNDSYDPAWHEDINKPRKSKWNLFGNNSNSDYVEYKM</sequence>
<feature type="compositionally biased region" description="Basic and acidic residues" evidence="1">
    <location>
        <begin position="355"/>
        <end position="369"/>
    </location>
</feature>
<dbReference type="AlphaFoldDB" id="A0A7S3PBW3"/>
<feature type="region of interest" description="Disordered" evidence="1">
    <location>
        <begin position="335"/>
        <end position="369"/>
    </location>
</feature>
<feature type="region of interest" description="Disordered" evidence="1">
    <location>
        <begin position="219"/>
        <end position="255"/>
    </location>
</feature>
<protein>
    <submittedName>
        <fullName evidence="2">Uncharacterized protein</fullName>
    </submittedName>
</protein>
<name>A0A7S3PBW3_9STRA</name>
<proteinExistence type="predicted"/>
<feature type="region of interest" description="Disordered" evidence="1">
    <location>
        <begin position="60"/>
        <end position="89"/>
    </location>
</feature>
<dbReference type="EMBL" id="HBIN01006392">
    <property type="protein sequence ID" value="CAE0434374.1"/>
    <property type="molecule type" value="Transcribed_RNA"/>
</dbReference>
<accession>A0A7S3PBW3</accession>
<feature type="compositionally biased region" description="Basic and acidic residues" evidence="1">
    <location>
        <begin position="68"/>
        <end position="87"/>
    </location>
</feature>
<reference evidence="2" key="1">
    <citation type="submission" date="2021-01" db="EMBL/GenBank/DDBJ databases">
        <authorList>
            <person name="Corre E."/>
            <person name="Pelletier E."/>
            <person name="Niang G."/>
            <person name="Scheremetjew M."/>
            <person name="Finn R."/>
            <person name="Kale V."/>
            <person name="Holt S."/>
            <person name="Cochrane G."/>
            <person name="Meng A."/>
            <person name="Brown T."/>
            <person name="Cohen L."/>
        </authorList>
    </citation>
    <scope>NUCLEOTIDE SEQUENCE</scope>
    <source>
        <strain evidence="2">GSBS06</strain>
    </source>
</reference>
<feature type="region of interest" description="Disordered" evidence="1">
    <location>
        <begin position="375"/>
        <end position="394"/>
    </location>
</feature>
<evidence type="ECO:0000256" key="1">
    <source>
        <dbReference type="SAM" id="MobiDB-lite"/>
    </source>
</evidence>
<gene>
    <name evidence="2" type="ORF">ASTO00021_LOCUS4672</name>
</gene>